<dbReference type="InterPro" id="IPR005892">
    <property type="entry name" value="Gly-betaine_transp_ATP-bd"/>
</dbReference>
<dbReference type="InterPro" id="IPR046342">
    <property type="entry name" value="CBS_dom_sf"/>
</dbReference>
<feature type="domain" description="CBS" evidence="9">
    <location>
        <begin position="312"/>
        <end position="371"/>
    </location>
</feature>
<dbReference type="SMART" id="SM00382">
    <property type="entry name" value="AAA"/>
    <property type="match status" value="1"/>
</dbReference>
<evidence type="ECO:0000256" key="5">
    <source>
        <dbReference type="ARBA" id="ARBA00022840"/>
    </source>
</evidence>
<feature type="domain" description="ABC transporter" evidence="8">
    <location>
        <begin position="2"/>
        <end position="237"/>
    </location>
</feature>
<protein>
    <recommendedName>
        <fullName evidence="6">ABC-type quaternary amine transporter</fullName>
        <ecNumber evidence="6">7.6.2.9</ecNumber>
    </recommendedName>
</protein>
<dbReference type="CDD" id="cd03295">
    <property type="entry name" value="ABC_OpuCA_Osmoprotection"/>
    <property type="match status" value="1"/>
</dbReference>
<dbReference type="KEGG" id="pmet:G4Y79_16335"/>
<dbReference type="InterPro" id="IPR000644">
    <property type="entry name" value="CBS_dom"/>
</dbReference>
<evidence type="ECO:0000259" key="8">
    <source>
        <dbReference type="PROSITE" id="PS50893"/>
    </source>
</evidence>
<proteinExistence type="inferred from homology"/>
<organism evidence="10 11">
    <name type="scientific">Phototrophicus methaneseepsis</name>
    <dbReference type="NCBI Taxonomy" id="2710758"/>
    <lineage>
        <taxon>Bacteria</taxon>
        <taxon>Bacillati</taxon>
        <taxon>Chloroflexota</taxon>
        <taxon>Candidatus Thermofontia</taxon>
        <taxon>Phototrophicales</taxon>
        <taxon>Phototrophicaceae</taxon>
        <taxon>Phototrophicus</taxon>
    </lineage>
</organism>
<dbReference type="InterPro" id="IPR017871">
    <property type="entry name" value="ABC_transporter-like_CS"/>
</dbReference>
<keyword evidence="5 10" id="KW-0067">ATP-binding</keyword>
<evidence type="ECO:0000256" key="7">
    <source>
        <dbReference type="PROSITE-ProRule" id="PRU00703"/>
    </source>
</evidence>
<dbReference type="PROSITE" id="PS00211">
    <property type="entry name" value="ABC_TRANSPORTER_1"/>
    <property type="match status" value="1"/>
</dbReference>
<dbReference type="InterPro" id="IPR027417">
    <property type="entry name" value="P-loop_NTPase"/>
</dbReference>
<dbReference type="Pfam" id="PF00571">
    <property type="entry name" value="CBS"/>
    <property type="match status" value="2"/>
</dbReference>
<dbReference type="SMART" id="SM00116">
    <property type="entry name" value="CBS"/>
    <property type="match status" value="2"/>
</dbReference>
<evidence type="ECO:0000259" key="9">
    <source>
        <dbReference type="PROSITE" id="PS51371"/>
    </source>
</evidence>
<evidence type="ECO:0000256" key="6">
    <source>
        <dbReference type="ARBA" id="ARBA00066388"/>
    </source>
</evidence>
<evidence type="ECO:0000313" key="11">
    <source>
        <dbReference type="Proteomes" id="UP000594468"/>
    </source>
</evidence>
<dbReference type="InterPro" id="IPR003593">
    <property type="entry name" value="AAA+_ATPase"/>
</dbReference>
<dbReference type="PANTHER" id="PTHR43117">
    <property type="entry name" value="OSMOPROTECTANT IMPORT ATP-BINDING PROTEIN OSMV"/>
    <property type="match status" value="1"/>
</dbReference>
<keyword evidence="11" id="KW-1185">Reference proteome</keyword>
<dbReference type="PANTHER" id="PTHR43117:SF4">
    <property type="entry name" value="OSMOPROTECTANT IMPORT ATP-BINDING PROTEIN OSMV"/>
    <property type="match status" value="1"/>
</dbReference>
<dbReference type="FunFam" id="3.40.50.300:FF:000425">
    <property type="entry name" value="Probable ABC transporter, ATP-binding subunit"/>
    <property type="match status" value="1"/>
</dbReference>
<comment type="similarity">
    <text evidence="1">Belongs to the ABC transporter superfamily.</text>
</comment>
<dbReference type="GO" id="GO:0016887">
    <property type="term" value="F:ATP hydrolysis activity"/>
    <property type="evidence" value="ECO:0007669"/>
    <property type="project" value="InterPro"/>
</dbReference>
<dbReference type="Gene3D" id="3.40.50.300">
    <property type="entry name" value="P-loop containing nucleotide triphosphate hydrolases"/>
    <property type="match status" value="1"/>
</dbReference>
<keyword evidence="4" id="KW-0547">Nucleotide-binding</keyword>
<evidence type="ECO:0000313" key="10">
    <source>
        <dbReference type="EMBL" id="QPC81268.1"/>
    </source>
</evidence>
<name>A0A7S8IDX1_9CHLR</name>
<sequence length="380" mass="42516">MIEFKNVVKQYPNGFRAVDDLNLLVPEGEICVLIGPSGCGKTTSMRMINRLISITSGEILIDGQPNTELPAEELRRQIGYAIQQIGLLPHMTIADNIALVPRLLHWDENRIRRRVDELLELVGLDPDISRDKYPRQLSGGQQQRVGVARALGADPPIMLMDEPFGAVDPITREVLQAEFLQIQERVGKTIIFVTHDIDEAIKMGDRIAIMRDGHLVQYDTPDTILAHPINRFVRDFVGTDRTLKRLGLIRIKNLMDTSRRTVTLDASIEDAARIFRESEQNCIFIVDKGDSTLKGWIDREEMKENTSLTEAMFEAPWIDIAVRDDATAREALSAMVARGFRITPVVDRHGKLVGTITLKALQDLAAYDPDSIVETSGGVA</sequence>
<dbReference type="EMBL" id="CP062983">
    <property type="protein sequence ID" value="QPC81268.1"/>
    <property type="molecule type" value="Genomic_DNA"/>
</dbReference>
<dbReference type="GO" id="GO:0031460">
    <property type="term" value="P:glycine betaine transport"/>
    <property type="evidence" value="ECO:0007669"/>
    <property type="project" value="InterPro"/>
</dbReference>
<dbReference type="NCBIfam" id="TIGR01186">
    <property type="entry name" value="proV"/>
    <property type="match status" value="1"/>
</dbReference>
<dbReference type="EC" id="7.6.2.9" evidence="6"/>
<dbReference type="CDD" id="cd02205">
    <property type="entry name" value="CBS_pair_SF"/>
    <property type="match status" value="1"/>
</dbReference>
<accession>A0A7S8IDX1</accession>
<keyword evidence="3" id="KW-0677">Repeat</keyword>
<dbReference type="GO" id="GO:0015418">
    <property type="term" value="F:ABC-type quaternary ammonium compound transporting activity"/>
    <property type="evidence" value="ECO:0007669"/>
    <property type="project" value="UniProtKB-EC"/>
</dbReference>
<dbReference type="InterPro" id="IPR003439">
    <property type="entry name" value="ABC_transporter-like_ATP-bd"/>
</dbReference>
<evidence type="ECO:0000256" key="1">
    <source>
        <dbReference type="ARBA" id="ARBA00005417"/>
    </source>
</evidence>
<dbReference type="AlphaFoldDB" id="A0A7S8IDX1"/>
<reference evidence="10 11" key="1">
    <citation type="submission" date="2020-02" db="EMBL/GenBank/DDBJ databases">
        <authorList>
            <person name="Zheng R.K."/>
            <person name="Sun C.M."/>
        </authorList>
    </citation>
    <scope>NUCLEOTIDE SEQUENCE [LARGE SCALE GENOMIC DNA]</scope>
    <source>
        <strain evidence="11">rifampicinis</strain>
    </source>
</reference>
<dbReference type="PROSITE" id="PS51371">
    <property type="entry name" value="CBS"/>
    <property type="match status" value="1"/>
</dbReference>
<keyword evidence="7" id="KW-0129">CBS domain</keyword>
<dbReference type="Gene3D" id="3.10.580.10">
    <property type="entry name" value="CBS-domain"/>
    <property type="match status" value="1"/>
</dbReference>
<dbReference type="GO" id="GO:0005524">
    <property type="term" value="F:ATP binding"/>
    <property type="evidence" value="ECO:0007669"/>
    <property type="project" value="UniProtKB-KW"/>
</dbReference>
<dbReference type="RefSeq" id="WP_195169341.1">
    <property type="nucleotide sequence ID" value="NZ_CP062983.1"/>
</dbReference>
<dbReference type="GO" id="GO:0016020">
    <property type="term" value="C:membrane"/>
    <property type="evidence" value="ECO:0007669"/>
    <property type="project" value="InterPro"/>
</dbReference>
<gene>
    <name evidence="10" type="ORF">G4Y79_16335</name>
</gene>
<dbReference type="Proteomes" id="UP000594468">
    <property type="component" value="Chromosome"/>
</dbReference>
<dbReference type="PROSITE" id="PS50893">
    <property type="entry name" value="ABC_TRANSPORTER_2"/>
    <property type="match status" value="1"/>
</dbReference>
<dbReference type="Pfam" id="PF00005">
    <property type="entry name" value="ABC_tran"/>
    <property type="match status" value="1"/>
</dbReference>
<evidence type="ECO:0000256" key="4">
    <source>
        <dbReference type="ARBA" id="ARBA00022741"/>
    </source>
</evidence>
<keyword evidence="2" id="KW-0813">Transport</keyword>
<dbReference type="SUPFAM" id="SSF54631">
    <property type="entry name" value="CBS-domain pair"/>
    <property type="match status" value="1"/>
</dbReference>
<evidence type="ECO:0000256" key="2">
    <source>
        <dbReference type="ARBA" id="ARBA00022448"/>
    </source>
</evidence>
<evidence type="ECO:0000256" key="3">
    <source>
        <dbReference type="ARBA" id="ARBA00022737"/>
    </source>
</evidence>
<dbReference type="SUPFAM" id="SSF52540">
    <property type="entry name" value="P-loop containing nucleoside triphosphate hydrolases"/>
    <property type="match status" value="1"/>
</dbReference>